<accession>A0A813AQR0</accession>
<comment type="caution">
    <text evidence="2">The sequence shown here is derived from an EMBL/GenBank/DDBJ whole genome shotgun (WGS) entry which is preliminary data.</text>
</comment>
<feature type="compositionally biased region" description="Polar residues" evidence="1">
    <location>
        <begin position="72"/>
        <end position="82"/>
    </location>
</feature>
<reference evidence="2" key="1">
    <citation type="submission" date="2021-02" db="EMBL/GenBank/DDBJ databases">
        <authorList>
            <person name="Dougan E. K."/>
            <person name="Rhodes N."/>
            <person name="Thang M."/>
            <person name="Chan C."/>
        </authorList>
    </citation>
    <scope>NUCLEOTIDE SEQUENCE</scope>
</reference>
<dbReference type="Proteomes" id="UP000601435">
    <property type="component" value="Unassembled WGS sequence"/>
</dbReference>
<name>A0A813AQR0_9DINO</name>
<feature type="compositionally biased region" description="Basic residues" evidence="1">
    <location>
        <begin position="56"/>
        <end position="66"/>
    </location>
</feature>
<feature type="non-terminal residue" evidence="2">
    <location>
        <position position="82"/>
    </location>
</feature>
<dbReference type="AlphaFoldDB" id="A0A813AQR0"/>
<organism evidence="2 3">
    <name type="scientific">Symbiodinium necroappetens</name>
    <dbReference type="NCBI Taxonomy" id="1628268"/>
    <lineage>
        <taxon>Eukaryota</taxon>
        <taxon>Sar</taxon>
        <taxon>Alveolata</taxon>
        <taxon>Dinophyceae</taxon>
        <taxon>Suessiales</taxon>
        <taxon>Symbiodiniaceae</taxon>
        <taxon>Symbiodinium</taxon>
    </lineage>
</organism>
<feature type="non-terminal residue" evidence="2">
    <location>
        <position position="1"/>
    </location>
</feature>
<sequence>FNLIFLGIEVSVTMQMGNDDIPVMFAIVNATVVLIFMVEDEEEKSEKPGKADAKRPSTKPPRRGKKSPVEQAPTTVASRMLT</sequence>
<dbReference type="EMBL" id="CAJNJA010062675">
    <property type="protein sequence ID" value="CAE7877147.1"/>
    <property type="molecule type" value="Genomic_DNA"/>
</dbReference>
<evidence type="ECO:0000313" key="2">
    <source>
        <dbReference type="EMBL" id="CAE7877147.1"/>
    </source>
</evidence>
<dbReference type="OrthoDB" id="10350253at2759"/>
<gene>
    <name evidence="2" type="ORF">SNEC2469_LOCUS28637</name>
</gene>
<feature type="region of interest" description="Disordered" evidence="1">
    <location>
        <begin position="41"/>
        <end position="82"/>
    </location>
</feature>
<proteinExistence type="predicted"/>
<evidence type="ECO:0000256" key="1">
    <source>
        <dbReference type="SAM" id="MobiDB-lite"/>
    </source>
</evidence>
<evidence type="ECO:0000313" key="3">
    <source>
        <dbReference type="Proteomes" id="UP000601435"/>
    </source>
</evidence>
<protein>
    <submittedName>
        <fullName evidence="2">Uncharacterized protein</fullName>
    </submittedName>
</protein>
<feature type="compositionally biased region" description="Basic and acidic residues" evidence="1">
    <location>
        <begin position="44"/>
        <end position="55"/>
    </location>
</feature>
<keyword evidence="3" id="KW-1185">Reference proteome</keyword>